<evidence type="ECO:0000256" key="5">
    <source>
        <dbReference type="SAM" id="Phobius"/>
    </source>
</evidence>
<evidence type="ECO:0000256" key="2">
    <source>
        <dbReference type="ARBA" id="ARBA00022692"/>
    </source>
</evidence>
<evidence type="ECO:0000256" key="1">
    <source>
        <dbReference type="ARBA" id="ARBA00004141"/>
    </source>
</evidence>
<evidence type="ECO:0000313" key="7">
    <source>
        <dbReference type="EMBL" id="CAD9388306.1"/>
    </source>
</evidence>
<dbReference type="EMBL" id="HBGS01011416">
    <property type="protein sequence ID" value="CAD9388306.1"/>
    <property type="molecule type" value="Transcribed_RNA"/>
</dbReference>
<feature type="transmembrane region" description="Helical" evidence="5">
    <location>
        <begin position="87"/>
        <end position="105"/>
    </location>
</feature>
<feature type="domain" description="Amino acid transporter transmembrane" evidence="6">
    <location>
        <begin position="1"/>
        <end position="174"/>
    </location>
</feature>
<organism evidence="7">
    <name type="scientific">Octactis speculum</name>
    <dbReference type="NCBI Taxonomy" id="3111310"/>
    <lineage>
        <taxon>Eukaryota</taxon>
        <taxon>Sar</taxon>
        <taxon>Stramenopiles</taxon>
        <taxon>Ochrophyta</taxon>
        <taxon>Dictyochophyceae</taxon>
        <taxon>Dictyochales</taxon>
        <taxon>Dictyochaceae</taxon>
        <taxon>Octactis</taxon>
    </lineage>
</organism>
<feature type="transmembrane region" description="Helical" evidence="5">
    <location>
        <begin position="35"/>
        <end position="54"/>
    </location>
</feature>
<name>A0A7S2FDR3_9STRA</name>
<dbReference type="InterPro" id="IPR013057">
    <property type="entry name" value="AA_transpt_TM"/>
</dbReference>
<feature type="transmembrane region" description="Helical" evidence="5">
    <location>
        <begin position="155"/>
        <end position="176"/>
    </location>
</feature>
<dbReference type="Pfam" id="PF01490">
    <property type="entry name" value="Aa_trans"/>
    <property type="match status" value="1"/>
</dbReference>
<accession>A0A7S2FDR3</accession>
<evidence type="ECO:0000259" key="6">
    <source>
        <dbReference type="Pfam" id="PF01490"/>
    </source>
</evidence>
<keyword evidence="2 5" id="KW-0812">Transmembrane</keyword>
<reference evidence="7" key="1">
    <citation type="submission" date="2021-01" db="EMBL/GenBank/DDBJ databases">
        <authorList>
            <person name="Corre E."/>
            <person name="Pelletier E."/>
            <person name="Niang G."/>
            <person name="Scheremetjew M."/>
            <person name="Finn R."/>
            <person name="Kale V."/>
            <person name="Holt S."/>
            <person name="Cochrane G."/>
            <person name="Meng A."/>
            <person name="Brown T."/>
            <person name="Cohen L."/>
        </authorList>
    </citation>
    <scope>NUCLEOTIDE SEQUENCE</scope>
    <source>
        <strain evidence="7">CCMP1381</strain>
    </source>
</reference>
<proteinExistence type="predicted"/>
<gene>
    <name evidence="7" type="ORF">DSPE1174_LOCUS5999</name>
</gene>
<sequence>MIYAIAAVAGYATFGSASTAPVLNNYAASDVLATLTRAATGVSLFGGYALMFVAMRDAFLSSIVPSADDTDTKRGPFSSVQVVSSTAWRIASLALLSFTTLLGVVTTDAGFAASLSGSSLGAALIFCVPSRIFLSCVAKAKASGDSLASNLEVSLVRAFFRFGLVAITLGTTITVLETFTSILA</sequence>
<dbReference type="GO" id="GO:0015179">
    <property type="term" value="F:L-amino acid transmembrane transporter activity"/>
    <property type="evidence" value="ECO:0007669"/>
    <property type="project" value="TreeGrafter"/>
</dbReference>
<keyword evidence="3 5" id="KW-1133">Transmembrane helix</keyword>
<dbReference type="PANTHER" id="PTHR22950">
    <property type="entry name" value="AMINO ACID TRANSPORTER"/>
    <property type="match status" value="1"/>
</dbReference>
<protein>
    <recommendedName>
        <fullName evidence="6">Amino acid transporter transmembrane domain-containing protein</fullName>
    </recommendedName>
</protein>
<comment type="subcellular location">
    <subcellularLocation>
        <location evidence="1">Membrane</location>
        <topology evidence="1">Multi-pass membrane protein</topology>
    </subcellularLocation>
</comment>
<evidence type="ECO:0000256" key="3">
    <source>
        <dbReference type="ARBA" id="ARBA00022989"/>
    </source>
</evidence>
<dbReference type="AlphaFoldDB" id="A0A7S2FDR3"/>
<evidence type="ECO:0000256" key="4">
    <source>
        <dbReference type="ARBA" id="ARBA00023136"/>
    </source>
</evidence>
<keyword evidence="4 5" id="KW-0472">Membrane</keyword>
<dbReference type="GO" id="GO:0016020">
    <property type="term" value="C:membrane"/>
    <property type="evidence" value="ECO:0007669"/>
    <property type="project" value="UniProtKB-SubCell"/>
</dbReference>
<feature type="transmembrane region" description="Helical" evidence="5">
    <location>
        <begin position="111"/>
        <end position="134"/>
    </location>
</feature>
<dbReference type="PANTHER" id="PTHR22950:SF652">
    <property type="entry name" value="TRANSMEMBRANE AMINO ACID TRANSPORTER FAMILY PROTEIN"/>
    <property type="match status" value="1"/>
</dbReference>